<dbReference type="InterPro" id="IPR011032">
    <property type="entry name" value="GroES-like_sf"/>
</dbReference>
<keyword evidence="6" id="KW-1185">Reference proteome</keyword>
<name>A0A9P4WRR9_9PLEO</name>
<accession>A0A9P4WRR9</accession>
<dbReference type="GO" id="GO:0016651">
    <property type="term" value="F:oxidoreductase activity, acting on NAD(P)H"/>
    <property type="evidence" value="ECO:0007669"/>
    <property type="project" value="InterPro"/>
</dbReference>
<dbReference type="SUPFAM" id="SSF50129">
    <property type="entry name" value="GroES-like"/>
    <property type="match status" value="1"/>
</dbReference>
<gene>
    <name evidence="5" type="ORF">E8E12_009406</name>
</gene>
<comment type="caution">
    <text evidence="5">The sequence shown here is derived from an EMBL/GenBank/DDBJ whole genome shotgun (WGS) entry which is preliminary data.</text>
</comment>
<dbReference type="SUPFAM" id="SSF51735">
    <property type="entry name" value="NAD(P)-binding Rossmann-fold domains"/>
    <property type="match status" value="1"/>
</dbReference>
<dbReference type="InterPro" id="IPR047122">
    <property type="entry name" value="Trans-enoyl_RdTase-like"/>
</dbReference>
<dbReference type="OrthoDB" id="10257049at2759"/>
<evidence type="ECO:0000313" key="5">
    <source>
        <dbReference type="EMBL" id="KAF3040770.1"/>
    </source>
</evidence>
<dbReference type="Pfam" id="PF08240">
    <property type="entry name" value="ADH_N"/>
    <property type="match status" value="1"/>
</dbReference>
<dbReference type="InterPro" id="IPR020843">
    <property type="entry name" value="ER"/>
</dbReference>
<comment type="similarity">
    <text evidence="1">Belongs to the zinc-containing alcohol dehydrogenase family.</text>
</comment>
<evidence type="ECO:0000313" key="6">
    <source>
        <dbReference type="Proteomes" id="UP000758155"/>
    </source>
</evidence>
<evidence type="ECO:0000256" key="1">
    <source>
        <dbReference type="ARBA" id="ARBA00008072"/>
    </source>
</evidence>
<evidence type="ECO:0000259" key="4">
    <source>
        <dbReference type="SMART" id="SM00829"/>
    </source>
</evidence>
<keyword evidence="3" id="KW-0560">Oxidoreductase</keyword>
<dbReference type="Gene3D" id="3.90.180.10">
    <property type="entry name" value="Medium-chain alcohol dehydrogenases, catalytic domain"/>
    <property type="match status" value="1"/>
</dbReference>
<dbReference type="PANTHER" id="PTHR45348">
    <property type="entry name" value="HYPOTHETICAL OXIDOREDUCTASE (EUROFUNG)"/>
    <property type="match status" value="1"/>
</dbReference>
<dbReference type="InterPro" id="IPR013149">
    <property type="entry name" value="ADH-like_C"/>
</dbReference>
<dbReference type="CDD" id="cd08249">
    <property type="entry name" value="enoyl_reductase_like"/>
    <property type="match status" value="1"/>
</dbReference>
<protein>
    <recommendedName>
        <fullName evidence="4">Enoyl reductase (ER) domain-containing protein</fullName>
    </recommendedName>
</protein>
<dbReference type="InterPro" id="IPR036291">
    <property type="entry name" value="NAD(P)-bd_dom_sf"/>
</dbReference>
<comment type="subunit">
    <text evidence="2">Monomer.</text>
</comment>
<dbReference type="AlphaFoldDB" id="A0A9P4WRR9"/>
<dbReference type="Pfam" id="PF00107">
    <property type="entry name" value="ADH_zinc_N"/>
    <property type="match status" value="1"/>
</dbReference>
<dbReference type="PANTHER" id="PTHR45348:SF7">
    <property type="entry name" value="ZINC BINDING OXIDOREDUCTASE, PUTATIVE-RELATED"/>
    <property type="match status" value="1"/>
</dbReference>
<proteinExistence type="inferred from homology"/>
<dbReference type="EMBL" id="SWKV01000024">
    <property type="protein sequence ID" value="KAF3040770.1"/>
    <property type="molecule type" value="Genomic_DNA"/>
</dbReference>
<dbReference type="Proteomes" id="UP000758155">
    <property type="component" value="Unassembled WGS sequence"/>
</dbReference>
<sequence length="353" mass="38265">MSVSSRKALYADRKGNFIVREDIPNHSPSANELLVKVHFSGVNPADVRHTTQLGIRSTVVGYDFAGAIVQVPSGSDFQKGEIVAGYTPSSLGRPSKYGAHQDIVSVPTDMAFRVPSNLPESHASALTVVAMTAADTMYNLFKAPLPTEPAVIDRPILIWGGSSSVGLCAIQFARASGFQNIFVTASRPRHETLKGLGATHLFDYTSSTVTRDISEAVTTLGNGPITYAFDAAGTQGQGDSSELLLRCVDDLASLASVVLRKNRRFQFPVATTNNDFRIHPPGAPHPISISARPNDHWRAWKAVSWAITNYGDRFRLPSVNVLDVTAEEAIDILLMVENDQQGHGKVVFKHPFK</sequence>
<feature type="domain" description="Enoyl reductase (ER)" evidence="4">
    <location>
        <begin position="15"/>
        <end position="348"/>
    </location>
</feature>
<dbReference type="SMART" id="SM00829">
    <property type="entry name" value="PKS_ER"/>
    <property type="match status" value="1"/>
</dbReference>
<organism evidence="5 6">
    <name type="scientific">Didymella heteroderae</name>
    <dbReference type="NCBI Taxonomy" id="1769908"/>
    <lineage>
        <taxon>Eukaryota</taxon>
        <taxon>Fungi</taxon>
        <taxon>Dikarya</taxon>
        <taxon>Ascomycota</taxon>
        <taxon>Pezizomycotina</taxon>
        <taxon>Dothideomycetes</taxon>
        <taxon>Pleosporomycetidae</taxon>
        <taxon>Pleosporales</taxon>
        <taxon>Pleosporineae</taxon>
        <taxon>Didymellaceae</taxon>
        <taxon>Didymella</taxon>
    </lineage>
</organism>
<reference evidence="5" key="1">
    <citation type="submission" date="2019-04" db="EMBL/GenBank/DDBJ databases">
        <title>Sequencing of skin fungus with MAO and IRED activity.</title>
        <authorList>
            <person name="Marsaioli A.J."/>
            <person name="Bonatto J.M.C."/>
            <person name="Reis Junior O."/>
        </authorList>
    </citation>
    <scope>NUCLEOTIDE SEQUENCE</scope>
    <source>
        <strain evidence="5">28M1</strain>
    </source>
</reference>
<evidence type="ECO:0000256" key="3">
    <source>
        <dbReference type="ARBA" id="ARBA00023002"/>
    </source>
</evidence>
<evidence type="ECO:0000256" key="2">
    <source>
        <dbReference type="ARBA" id="ARBA00011245"/>
    </source>
</evidence>
<dbReference type="Gene3D" id="3.40.50.720">
    <property type="entry name" value="NAD(P)-binding Rossmann-like Domain"/>
    <property type="match status" value="1"/>
</dbReference>
<dbReference type="InterPro" id="IPR013154">
    <property type="entry name" value="ADH-like_N"/>
</dbReference>